<dbReference type="EMBL" id="KN840445">
    <property type="protein sequence ID" value="KIP11544.1"/>
    <property type="molecule type" value="Genomic_DNA"/>
</dbReference>
<dbReference type="Proteomes" id="UP000053257">
    <property type="component" value="Unassembled WGS sequence"/>
</dbReference>
<evidence type="ECO:0000256" key="1">
    <source>
        <dbReference type="SAM" id="MobiDB-lite"/>
    </source>
</evidence>
<dbReference type="HOGENOM" id="CLU_711965_0_0_1"/>
<name>A0A0C3P174_PHLG1</name>
<feature type="compositionally biased region" description="Polar residues" evidence="1">
    <location>
        <begin position="203"/>
        <end position="217"/>
    </location>
</feature>
<feature type="region of interest" description="Disordered" evidence="1">
    <location>
        <begin position="203"/>
        <end position="231"/>
    </location>
</feature>
<organism evidence="3 4">
    <name type="scientific">Phlebiopsis gigantea (strain 11061_1 CR5-6)</name>
    <name type="common">White-rot fungus</name>
    <name type="synonym">Peniophora gigantea</name>
    <dbReference type="NCBI Taxonomy" id="745531"/>
    <lineage>
        <taxon>Eukaryota</taxon>
        <taxon>Fungi</taxon>
        <taxon>Dikarya</taxon>
        <taxon>Basidiomycota</taxon>
        <taxon>Agaricomycotina</taxon>
        <taxon>Agaricomycetes</taxon>
        <taxon>Polyporales</taxon>
        <taxon>Phanerochaetaceae</taxon>
        <taxon>Phlebiopsis</taxon>
    </lineage>
</organism>
<keyword evidence="2" id="KW-0472">Membrane</keyword>
<accession>A0A0C3P174</accession>
<evidence type="ECO:0000256" key="2">
    <source>
        <dbReference type="SAM" id="Phobius"/>
    </source>
</evidence>
<dbReference type="OrthoDB" id="2757180at2759"/>
<evidence type="ECO:0000313" key="3">
    <source>
        <dbReference type="EMBL" id="KIP11544.1"/>
    </source>
</evidence>
<proteinExistence type="predicted"/>
<feature type="region of interest" description="Disordered" evidence="1">
    <location>
        <begin position="11"/>
        <end position="36"/>
    </location>
</feature>
<sequence length="388" mass="42033">MPTYIFDDVFGDQRPGSNSPPVIYTPSPRQGSQWDPVGGTCSECTLSTNEKLPKPLDPTMAQNGTWHTVTVSPGEPLTSLSITFTGTAFTVFCILPPLFNAGYVSYSNMSFILDGQSFWAFQRTAVQDQWVYHSPVFNKSGLDNTEHTFVLSPQGQDGLQSSYLVFDYISYEYDDAAVLSQATPSIQPSVPATRLTSTSLTPLVFNSNENPSTSSDPSVPEGSGASTVPALPEQGTSVASISSDFEHQTSKTSGLSITASSSIGSTSHAATATYPSHGFRSTKSELIAGIVGGIATCLIAIFLLRYTLKRRATRQAKYSTATSITSHISRIDKLYMSEMCTIASNRGEEILPCNNGHLERYSVTKYTVPLTAHTLNKTANYYPKQRDI</sequence>
<reference evidence="3 4" key="1">
    <citation type="journal article" date="2014" name="PLoS Genet.">
        <title>Analysis of the Phlebiopsis gigantea genome, transcriptome and secretome provides insight into its pioneer colonization strategies of wood.</title>
        <authorList>
            <person name="Hori C."/>
            <person name="Ishida T."/>
            <person name="Igarashi K."/>
            <person name="Samejima M."/>
            <person name="Suzuki H."/>
            <person name="Master E."/>
            <person name="Ferreira P."/>
            <person name="Ruiz-Duenas F.J."/>
            <person name="Held B."/>
            <person name="Canessa P."/>
            <person name="Larrondo L.F."/>
            <person name="Schmoll M."/>
            <person name="Druzhinina I.S."/>
            <person name="Kubicek C.P."/>
            <person name="Gaskell J.A."/>
            <person name="Kersten P."/>
            <person name="St John F."/>
            <person name="Glasner J."/>
            <person name="Sabat G."/>
            <person name="Splinter BonDurant S."/>
            <person name="Syed K."/>
            <person name="Yadav J."/>
            <person name="Mgbeahuruike A.C."/>
            <person name="Kovalchuk A."/>
            <person name="Asiegbu F.O."/>
            <person name="Lackner G."/>
            <person name="Hoffmeister D."/>
            <person name="Rencoret J."/>
            <person name="Gutierrez A."/>
            <person name="Sun H."/>
            <person name="Lindquist E."/>
            <person name="Barry K."/>
            <person name="Riley R."/>
            <person name="Grigoriev I.V."/>
            <person name="Henrissat B."/>
            <person name="Kues U."/>
            <person name="Berka R.M."/>
            <person name="Martinez A.T."/>
            <person name="Covert S.F."/>
            <person name="Blanchette R.A."/>
            <person name="Cullen D."/>
        </authorList>
    </citation>
    <scope>NUCLEOTIDE SEQUENCE [LARGE SCALE GENOMIC DNA]</scope>
    <source>
        <strain evidence="3 4">11061_1 CR5-6</strain>
    </source>
</reference>
<dbReference type="AlphaFoldDB" id="A0A0C3P174"/>
<keyword evidence="2" id="KW-0812">Transmembrane</keyword>
<gene>
    <name evidence="3" type="ORF">PHLGIDRAFT_455356</name>
</gene>
<evidence type="ECO:0000313" key="4">
    <source>
        <dbReference type="Proteomes" id="UP000053257"/>
    </source>
</evidence>
<dbReference type="STRING" id="745531.A0A0C3P174"/>
<protein>
    <submittedName>
        <fullName evidence="3">Uncharacterized protein</fullName>
    </submittedName>
</protein>
<keyword evidence="2" id="KW-1133">Transmembrane helix</keyword>
<feature type="transmembrane region" description="Helical" evidence="2">
    <location>
        <begin position="286"/>
        <end position="308"/>
    </location>
</feature>
<keyword evidence="4" id="KW-1185">Reference proteome</keyword>
<dbReference type="Gene3D" id="2.60.120.260">
    <property type="entry name" value="Galactose-binding domain-like"/>
    <property type="match status" value="1"/>
</dbReference>